<dbReference type="Pfam" id="PF00082">
    <property type="entry name" value="Peptidase_S8"/>
    <property type="match status" value="1"/>
</dbReference>
<proteinExistence type="inferred from homology"/>
<comment type="similarity">
    <text evidence="1 5">Belongs to the peptidase S8 family.</text>
</comment>
<comment type="caution">
    <text evidence="8">The sequence shown here is derived from an EMBL/GenBank/DDBJ whole genome shotgun (WGS) entry which is preliminary data.</text>
</comment>
<dbReference type="PROSITE" id="PS00136">
    <property type="entry name" value="SUBTILASE_ASP"/>
    <property type="match status" value="1"/>
</dbReference>
<evidence type="ECO:0000256" key="4">
    <source>
        <dbReference type="ARBA" id="ARBA00022825"/>
    </source>
</evidence>
<evidence type="ECO:0000259" key="7">
    <source>
        <dbReference type="Pfam" id="PF00082"/>
    </source>
</evidence>
<dbReference type="Gene3D" id="3.40.50.200">
    <property type="entry name" value="Peptidase S8/S53 domain"/>
    <property type="match status" value="1"/>
</dbReference>
<dbReference type="PANTHER" id="PTHR43806:SF11">
    <property type="entry name" value="CEREVISIN-RELATED"/>
    <property type="match status" value="1"/>
</dbReference>
<dbReference type="InterPro" id="IPR015500">
    <property type="entry name" value="Peptidase_S8_subtilisin-rel"/>
</dbReference>
<feature type="domain" description="Peptidase S8/S53" evidence="7">
    <location>
        <begin position="66"/>
        <end position="295"/>
    </location>
</feature>
<dbReference type="GO" id="GO:0006508">
    <property type="term" value="P:proteolysis"/>
    <property type="evidence" value="ECO:0007669"/>
    <property type="project" value="UniProtKB-KW"/>
</dbReference>
<keyword evidence="2 5" id="KW-0645">Protease</keyword>
<keyword evidence="9" id="KW-1185">Reference proteome</keyword>
<protein>
    <recommendedName>
        <fullName evidence="7">Peptidase S8/S53 domain-containing protein</fullName>
    </recommendedName>
</protein>
<organism evidence="8 9">
    <name type="scientific">Planobispora longispora</name>
    <dbReference type="NCBI Taxonomy" id="28887"/>
    <lineage>
        <taxon>Bacteria</taxon>
        <taxon>Bacillati</taxon>
        <taxon>Actinomycetota</taxon>
        <taxon>Actinomycetes</taxon>
        <taxon>Streptosporangiales</taxon>
        <taxon>Streptosporangiaceae</taxon>
        <taxon>Planobispora</taxon>
    </lineage>
</organism>
<feature type="active site" description="Charge relay system" evidence="5">
    <location>
        <position position="75"/>
    </location>
</feature>
<dbReference type="PANTHER" id="PTHR43806">
    <property type="entry name" value="PEPTIDASE S8"/>
    <property type="match status" value="1"/>
</dbReference>
<sequence length="308" mass="32875">MAAPEPTRTPEPTGTTDAPPWRRPPRSHFPGVPAWGAPTADRPHERFDVTPLARVTPEWAWGGADGSGLRVCVLDSGVDGAHPLVGGLDGAFEVAAGARGGLAVVETEPYDVAGHGTACAGVIRSIAPGVSLTSVRVLTEGRHGTGEVLLTGLEWAVEQGYDVINMSLSTTKTRFRPALQELADRAYFRRCALVASAHNMPVRSFPWLFSSVISVASHDESDPMTFYYNPSPPVEFYARGLRVRVAWPGGGEILSTGNSFATPHIAGICSLILSKHRSLTPFQLKSVLYLAAKNVAGRDARREGDISV</sequence>
<reference evidence="8 9" key="1">
    <citation type="submission" date="2021-01" db="EMBL/GenBank/DDBJ databases">
        <title>Whole genome shotgun sequence of Planobispora longispora NBRC 13918.</title>
        <authorList>
            <person name="Komaki H."/>
            <person name="Tamura T."/>
        </authorList>
    </citation>
    <scope>NUCLEOTIDE SEQUENCE [LARGE SCALE GENOMIC DNA]</scope>
    <source>
        <strain evidence="8 9">NBRC 13918</strain>
    </source>
</reference>
<dbReference type="InterPro" id="IPR000209">
    <property type="entry name" value="Peptidase_S8/S53_dom"/>
</dbReference>
<dbReference type="EMBL" id="BOOH01000064">
    <property type="protein sequence ID" value="GIH80785.1"/>
    <property type="molecule type" value="Genomic_DNA"/>
</dbReference>
<feature type="region of interest" description="Disordered" evidence="6">
    <location>
        <begin position="1"/>
        <end position="43"/>
    </location>
</feature>
<gene>
    <name evidence="8" type="ORF">Plo01_72140</name>
</gene>
<dbReference type="SUPFAM" id="SSF52743">
    <property type="entry name" value="Subtilisin-like"/>
    <property type="match status" value="1"/>
</dbReference>
<evidence type="ECO:0000256" key="6">
    <source>
        <dbReference type="SAM" id="MobiDB-lite"/>
    </source>
</evidence>
<evidence type="ECO:0000313" key="9">
    <source>
        <dbReference type="Proteomes" id="UP000616724"/>
    </source>
</evidence>
<dbReference type="InterPro" id="IPR050131">
    <property type="entry name" value="Peptidase_S8_subtilisin-like"/>
</dbReference>
<feature type="active site" description="Charge relay system" evidence="5">
    <location>
        <position position="259"/>
    </location>
</feature>
<keyword evidence="4 5" id="KW-0720">Serine protease</keyword>
<evidence type="ECO:0000256" key="1">
    <source>
        <dbReference type="ARBA" id="ARBA00011073"/>
    </source>
</evidence>
<feature type="compositionally biased region" description="Low complexity" evidence="6">
    <location>
        <begin position="1"/>
        <end position="16"/>
    </location>
</feature>
<dbReference type="Proteomes" id="UP000616724">
    <property type="component" value="Unassembled WGS sequence"/>
</dbReference>
<dbReference type="GO" id="GO:0004252">
    <property type="term" value="F:serine-type endopeptidase activity"/>
    <property type="evidence" value="ECO:0007669"/>
    <property type="project" value="UniProtKB-UniRule"/>
</dbReference>
<evidence type="ECO:0000256" key="3">
    <source>
        <dbReference type="ARBA" id="ARBA00022801"/>
    </source>
</evidence>
<evidence type="ECO:0000256" key="5">
    <source>
        <dbReference type="PROSITE-ProRule" id="PRU01240"/>
    </source>
</evidence>
<dbReference type="PRINTS" id="PR00723">
    <property type="entry name" value="SUBTILISIN"/>
</dbReference>
<name>A0A8J3RU62_9ACTN</name>
<dbReference type="InterPro" id="IPR036852">
    <property type="entry name" value="Peptidase_S8/S53_dom_sf"/>
</dbReference>
<dbReference type="InterPro" id="IPR023827">
    <property type="entry name" value="Peptidase_S8_Asp-AS"/>
</dbReference>
<accession>A0A8J3RU62</accession>
<evidence type="ECO:0000313" key="8">
    <source>
        <dbReference type="EMBL" id="GIH80785.1"/>
    </source>
</evidence>
<dbReference type="AlphaFoldDB" id="A0A8J3RU62"/>
<feature type="active site" description="Charge relay system" evidence="5">
    <location>
        <position position="115"/>
    </location>
</feature>
<dbReference type="RefSeq" id="WP_203895206.1">
    <property type="nucleotide sequence ID" value="NZ_BOOH01000064.1"/>
</dbReference>
<evidence type="ECO:0000256" key="2">
    <source>
        <dbReference type="ARBA" id="ARBA00022670"/>
    </source>
</evidence>
<dbReference type="PROSITE" id="PS51892">
    <property type="entry name" value="SUBTILASE"/>
    <property type="match status" value="1"/>
</dbReference>
<keyword evidence="3 5" id="KW-0378">Hydrolase</keyword>